<feature type="domain" description="Fungal lipase-type" evidence="2">
    <location>
        <begin position="231"/>
        <end position="365"/>
    </location>
</feature>
<evidence type="ECO:0000259" key="2">
    <source>
        <dbReference type="Pfam" id="PF01764"/>
    </source>
</evidence>
<organism evidence="3 4">
    <name type="scientific">Mycoemilia scoparia</name>
    <dbReference type="NCBI Taxonomy" id="417184"/>
    <lineage>
        <taxon>Eukaryota</taxon>
        <taxon>Fungi</taxon>
        <taxon>Fungi incertae sedis</taxon>
        <taxon>Zoopagomycota</taxon>
        <taxon>Kickxellomycotina</taxon>
        <taxon>Kickxellomycetes</taxon>
        <taxon>Kickxellales</taxon>
        <taxon>Kickxellaceae</taxon>
        <taxon>Mycoemilia</taxon>
    </lineage>
</organism>
<dbReference type="OrthoDB" id="426718at2759"/>
<dbReference type="PANTHER" id="PTHR45908">
    <property type="entry name" value="PROTEIN CBG11750-RELATED"/>
    <property type="match status" value="1"/>
</dbReference>
<sequence>MAAFEENLVQNRVGSLNKREPFFDFWPFGSSDDKSSSTPTPTPTATHTEVGFIDAIQSDVVNIWDLFTGSDDDKKEKDEDEDEDKKSAHPSHAAKSSYSESLFGNLWDVFDKDKVKEKKKEDDSFDFFGILKSGAANTFDMLSSLIKDPACDPKVNATQWIYDDPQMEDFLLYAHYAAAAYQGGDVIKNWTCNHCLLPVIKHTTVHTQWNEFIPPSQGFVATNDLRKEIIIAAKGTENIFQMVMDTEAIMQMIFRKVFGSKGEVHTGFGRGYESSKPYIYSVLPGLLEKYPDYSVVLTGHSLGGAIAALGARELFTVYPGIRDKLRLYTYGEPRLGDKDFATDFNRMQIPSHRIVHNQDVVPHYHVQALGYVHHDREYWMVRNTTQGGIPGKAIALKECTLHGPETNFTAVEDPNCAIQLNFGSRTIQDHFILNYIYAIKELYYHRKHDRK</sequence>
<protein>
    <recommendedName>
        <fullName evidence="2">Fungal lipase-type domain-containing protein</fullName>
    </recommendedName>
</protein>
<feature type="region of interest" description="Disordered" evidence="1">
    <location>
        <begin position="71"/>
        <end position="93"/>
    </location>
</feature>
<dbReference type="Proteomes" id="UP001150538">
    <property type="component" value="Unassembled WGS sequence"/>
</dbReference>
<dbReference type="Gene3D" id="3.40.50.1820">
    <property type="entry name" value="alpha/beta hydrolase"/>
    <property type="match status" value="1"/>
</dbReference>
<proteinExistence type="predicted"/>
<dbReference type="SUPFAM" id="SSF53474">
    <property type="entry name" value="alpha/beta-Hydrolases"/>
    <property type="match status" value="1"/>
</dbReference>
<reference evidence="3" key="1">
    <citation type="submission" date="2022-07" db="EMBL/GenBank/DDBJ databases">
        <title>Phylogenomic reconstructions and comparative analyses of Kickxellomycotina fungi.</title>
        <authorList>
            <person name="Reynolds N.K."/>
            <person name="Stajich J.E."/>
            <person name="Barry K."/>
            <person name="Grigoriev I.V."/>
            <person name="Crous P."/>
            <person name="Smith M.E."/>
        </authorList>
    </citation>
    <scope>NUCLEOTIDE SEQUENCE</scope>
    <source>
        <strain evidence="3">NBRC 100468</strain>
    </source>
</reference>
<evidence type="ECO:0000313" key="4">
    <source>
        <dbReference type="Proteomes" id="UP001150538"/>
    </source>
</evidence>
<name>A0A9W8A0E7_9FUNG</name>
<evidence type="ECO:0000313" key="3">
    <source>
        <dbReference type="EMBL" id="KAJ1914702.1"/>
    </source>
</evidence>
<keyword evidence="4" id="KW-1185">Reference proteome</keyword>
<accession>A0A9W8A0E7</accession>
<comment type="caution">
    <text evidence="3">The sequence shown here is derived from an EMBL/GenBank/DDBJ whole genome shotgun (WGS) entry which is preliminary data.</text>
</comment>
<gene>
    <name evidence="3" type="ORF">H4219_004675</name>
</gene>
<dbReference type="InterPro" id="IPR029058">
    <property type="entry name" value="AB_hydrolase_fold"/>
</dbReference>
<dbReference type="GO" id="GO:0006629">
    <property type="term" value="P:lipid metabolic process"/>
    <property type="evidence" value="ECO:0007669"/>
    <property type="project" value="InterPro"/>
</dbReference>
<dbReference type="Pfam" id="PF01764">
    <property type="entry name" value="Lipase_3"/>
    <property type="match status" value="1"/>
</dbReference>
<dbReference type="InterPro" id="IPR002921">
    <property type="entry name" value="Fungal_lipase-type"/>
</dbReference>
<dbReference type="EMBL" id="JANBPU010000184">
    <property type="protein sequence ID" value="KAJ1914702.1"/>
    <property type="molecule type" value="Genomic_DNA"/>
</dbReference>
<dbReference type="CDD" id="cd00519">
    <property type="entry name" value="Lipase_3"/>
    <property type="match status" value="1"/>
</dbReference>
<evidence type="ECO:0000256" key="1">
    <source>
        <dbReference type="SAM" id="MobiDB-lite"/>
    </source>
</evidence>
<dbReference type="AlphaFoldDB" id="A0A9W8A0E7"/>